<comment type="caution">
    <text evidence="1">The sequence shown here is derived from an EMBL/GenBank/DDBJ whole genome shotgun (WGS) entry which is preliminary data.</text>
</comment>
<dbReference type="EMBL" id="BARU01033013">
    <property type="protein sequence ID" value="GAH62971.1"/>
    <property type="molecule type" value="Genomic_DNA"/>
</dbReference>
<gene>
    <name evidence="1" type="ORF">S03H2_51986</name>
</gene>
<protein>
    <recommendedName>
        <fullName evidence="2">LamG-like jellyroll fold domain-containing protein</fullName>
    </recommendedName>
</protein>
<dbReference type="Gene3D" id="2.60.120.200">
    <property type="match status" value="1"/>
</dbReference>
<sequence length="220" mass="24306">MILTQSQIELENSLRRILPAGVVSCWIPDGYNRAKDIIRGNHGQCYGTHPNVPVLPNLINPSIGWYFDGKDDHISTTLNIDESQPFTWSTWVNPQGAGERDILSTWTGDGAQLLILDDDGSVFFNVDTGVDINNDEWSHLVVVRTTTRNIVYINKIEIHNVASGVTNSPLPLRIGADGDASNYFFDGYIALPFVANKAWSIAQVKNFGLATKGLFSPRGF</sequence>
<evidence type="ECO:0008006" key="2">
    <source>
        <dbReference type="Google" id="ProtNLM"/>
    </source>
</evidence>
<dbReference type="Pfam" id="PF13385">
    <property type="entry name" value="Laminin_G_3"/>
    <property type="match status" value="1"/>
</dbReference>
<name>X1GYK6_9ZZZZ</name>
<dbReference type="InterPro" id="IPR013320">
    <property type="entry name" value="ConA-like_dom_sf"/>
</dbReference>
<dbReference type="AlphaFoldDB" id="X1GYK6"/>
<reference evidence="1" key="1">
    <citation type="journal article" date="2014" name="Front. Microbiol.">
        <title>High frequency of phylogenetically diverse reductive dehalogenase-homologous genes in deep subseafloor sedimentary metagenomes.</title>
        <authorList>
            <person name="Kawai M."/>
            <person name="Futagami T."/>
            <person name="Toyoda A."/>
            <person name="Takaki Y."/>
            <person name="Nishi S."/>
            <person name="Hori S."/>
            <person name="Arai W."/>
            <person name="Tsubouchi T."/>
            <person name="Morono Y."/>
            <person name="Uchiyama I."/>
            <person name="Ito T."/>
            <person name="Fujiyama A."/>
            <person name="Inagaki F."/>
            <person name="Takami H."/>
        </authorList>
    </citation>
    <scope>NUCLEOTIDE SEQUENCE</scope>
    <source>
        <strain evidence="1">Expedition CK06-06</strain>
    </source>
</reference>
<dbReference type="SUPFAM" id="SSF49899">
    <property type="entry name" value="Concanavalin A-like lectins/glucanases"/>
    <property type="match status" value="1"/>
</dbReference>
<proteinExistence type="predicted"/>
<accession>X1GYK6</accession>
<evidence type="ECO:0000313" key="1">
    <source>
        <dbReference type="EMBL" id="GAH62971.1"/>
    </source>
</evidence>
<organism evidence="1">
    <name type="scientific">marine sediment metagenome</name>
    <dbReference type="NCBI Taxonomy" id="412755"/>
    <lineage>
        <taxon>unclassified sequences</taxon>
        <taxon>metagenomes</taxon>
        <taxon>ecological metagenomes</taxon>
    </lineage>
</organism>